<dbReference type="InterPro" id="IPR029058">
    <property type="entry name" value="AB_hydrolase_fold"/>
</dbReference>
<sequence>MSTVADRVEPLDSGDGHRFELIMRVPDAPTRRLLWLPAMGVPAKHYLPFADALAARDIAVGLHEWRGIGSSSLRAGRTHDWGYRELLADIARSEAALDDAVPGATRVIGGHSLGGQLACCHLALQPDAADALWLVASGAPYWRAFPPRVRYTLPPLYRFMAWLARTRGVLPGRRLRFAGNESRGVIADWTRSGLRGRYAAAGVDVDIDAAMARVDVPVRAAWLDDDWLGPPSSLRFLLGKLGSADTAIDGFDAARLGAKADHFALMRAPDAIAAWLADT</sequence>
<dbReference type="SUPFAM" id="SSF53474">
    <property type="entry name" value="alpha/beta-Hydrolases"/>
    <property type="match status" value="1"/>
</dbReference>
<proteinExistence type="predicted"/>
<gene>
    <name evidence="2" type="ORF">LTT95_12820</name>
</gene>
<feature type="domain" description="Serine aminopeptidase S33" evidence="1">
    <location>
        <begin position="39"/>
        <end position="165"/>
    </location>
</feature>
<name>A0ABS8UEA8_9GAMM</name>
<evidence type="ECO:0000313" key="3">
    <source>
        <dbReference type="Proteomes" id="UP001430360"/>
    </source>
</evidence>
<reference evidence="2" key="2">
    <citation type="journal article" date="2022" name="Syst. Appl. Microbiol.">
        <title>Physiological and genomic characterisation of Luteimonas fraxinea sp. nov., a bacterial species associated with trees tolerant to ash dieback.</title>
        <authorList>
            <person name="Ulrich K."/>
            <person name="Becker R."/>
            <person name="Behrendt U."/>
            <person name="Kube M."/>
            <person name="Schneck V."/>
            <person name="Ulrich A."/>
        </authorList>
    </citation>
    <scope>NUCLEOTIDE SEQUENCE</scope>
    <source>
        <strain evidence="2">A1P009</strain>
    </source>
</reference>
<evidence type="ECO:0000259" key="1">
    <source>
        <dbReference type="Pfam" id="PF12146"/>
    </source>
</evidence>
<protein>
    <submittedName>
        <fullName evidence="2">Alpha/beta hydrolase</fullName>
    </submittedName>
</protein>
<evidence type="ECO:0000313" key="2">
    <source>
        <dbReference type="EMBL" id="MCD9097821.1"/>
    </source>
</evidence>
<reference evidence="2" key="1">
    <citation type="submission" date="2021-12" db="EMBL/GenBank/DDBJ databases">
        <authorList>
            <person name="Ulrich A."/>
        </authorList>
    </citation>
    <scope>NUCLEOTIDE SEQUENCE</scope>
    <source>
        <strain evidence="2">A1P009</strain>
    </source>
</reference>
<keyword evidence="2" id="KW-0378">Hydrolase</keyword>
<dbReference type="EMBL" id="JAJQKU010000004">
    <property type="protein sequence ID" value="MCD9097821.1"/>
    <property type="molecule type" value="Genomic_DNA"/>
</dbReference>
<keyword evidence="3" id="KW-1185">Reference proteome</keyword>
<dbReference type="InterPro" id="IPR022742">
    <property type="entry name" value="Hydrolase_4"/>
</dbReference>
<accession>A0ABS8UEA8</accession>
<dbReference type="GO" id="GO:0016787">
    <property type="term" value="F:hydrolase activity"/>
    <property type="evidence" value="ECO:0007669"/>
    <property type="project" value="UniProtKB-KW"/>
</dbReference>
<comment type="caution">
    <text evidence="2">The sequence shown here is derived from an EMBL/GenBank/DDBJ whole genome shotgun (WGS) entry which is preliminary data.</text>
</comment>
<organism evidence="2 3">
    <name type="scientific">Luteimonas fraxinea</name>
    <dbReference type="NCBI Taxonomy" id="2901869"/>
    <lineage>
        <taxon>Bacteria</taxon>
        <taxon>Pseudomonadati</taxon>
        <taxon>Pseudomonadota</taxon>
        <taxon>Gammaproteobacteria</taxon>
        <taxon>Lysobacterales</taxon>
        <taxon>Lysobacteraceae</taxon>
        <taxon>Luteimonas</taxon>
    </lineage>
</organism>
<dbReference type="Proteomes" id="UP001430360">
    <property type="component" value="Unassembled WGS sequence"/>
</dbReference>
<dbReference type="PIRSF" id="PIRSF037442">
    <property type="entry name" value="UCP037442_abhydr"/>
    <property type="match status" value="1"/>
</dbReference>
<dbReference type="Pfam" id="PF12146">
    <property type="entry name" value="Hydrolase_4"/>
    <property type="match status" value="1"/>
</dbReference>
<dbReference type="Gene3D" id="3.40.50.1820">
    <property type="entry name" value="alpha/beta hydrolase"/>
    <property type="match status" value="1"/>
</dbReference>
<dbReference type="InterPro" id="IPR017208">
    <property type="entry name" value="UCP037442_abhydr"/>
</dbReference>